<gene>
    <name evidence="2" type="ORF">E2C01_057762</name>
</gene>
<organism evidence="2 3">
    <name type="scientific">Portunus trituberculatus</name>
    <name type="common">Swimming crab</name>
    <name type="synonym">Neptunus trituberculatus</name>
    <dbReference type="NCBI Taxonomy" id="210409"/>
    <lineage>
        <taxon>Eukaryota</taxon>
        <taxon>Metazoa</taxon>
        <taxon>Ecdysozoa</taxon>
        <taxon>Arthropoda</taxon>
        <taxon>Crustacea</taxon>
        <taxon>Multicrustacea</taxon>
        <taxon>Malacostraca</taxon>
        <taxon>Eumalacostraca</taxon>
        <taxon>Eucarida</taxon>
        <taxon>Decapoda</taxon>
        <taxon>Pleocyemata</taxon>
        <taxon>Brachyura</taxon>
        <taxon>Eubrachyura</taxon>
        <taxon>Portunoidea</taxon>
        <taxon>Portunidae</taxon>
        <taxon>Portuninae</taxon>
        <taxon>Portunus</taxon>
    </lineage>
</organism>
<feature type="compositionally biased region" description="Basic and acidic residues" evidence="1">
    <location>
        <begin position="1"/>
        <end position="14"/>
    </location>
</feature>
<dbReference type="AlphaFoldDB" id="A0A5B7GUE9"/>
<reference evidence="2 3" key="1">
    <citation type="submission" date="2019-05" db="EMBL/GenBank/DDBJ databases">
        <title>Another draft genome of Portunus trituberculatus and its Hox gene families provides insights of decapod evolution.</title>
        <authorList>
            <person name="Jeong J.-H."/>
            <person name="Song I."/>
            <person name="Kim S."/>
            <person name="Choi T."/>
            <person name="Kim D."/>
            <person name="Ryu S."/>
            <person name="Kim W."/>
        </authorList>
    </citation>
    <scope>NUCLEOTIDE SEQUENCE [LARGE SCALE GENOMIC DNA]</scope>
    <source>
        <tissue evidence="2">Muscle</tissue>
    </source>
</reference>
<proteinExistence type="predicted"/>
<evidence type="ECO:0000313" key="2">
    <source>
        <dbReference type="EMBL" id="MPC63660.1"/>
    </source>
</evidence>
<feature type="region of interest" description="Disordered" evidence="1">
    <location>
        <begin position="1"/>
        <end position="21"/>
    </location>
</feature>
<dbReference type="Proteomes" id="UP000324222">
    <property type="component" value="Unassembled WGS sequence"/>
</dbReference>
<keyword evidence="3" id="KW-1185">Reference proteome</keyword>
<evidence type="ECO:0000313" key="3">
    <source>
        <dbReference type="Proteomes" id="UP000324222"/>
    </source>
</evidence>
<evidence type="ECO:0000256" key="1">
    <source>
        <dbReference type="SAM" id="MobiDB-lite"/>
    </source>
</evidence>
<accession>A0A5B7GUE9</accession>
<name>A0A5B7GUE9_PORTR</name>
<comment type="caution">
    <text evidence="2">The sequence shown here is derived from an EMBL/GenBank/DDBJ whole genome shotgun (WGS) entry which is preliminary data.</text>
</comment>
<protein>
    <submittedName>
        <fullName evidence="2">Uncharacterized protein</fullName>
    </submittedName>
</protein>
<dbReference type="EMBL" id="VSRR010021099">
    <property type="protein sequence ID" value="MPC63660.1"/>
    <property type="molecule type" value="Genomic_DNA"/>
</dbReference>
<sequence>MTLAERHKADHRASSELTRPSSLQLGLLRAHQASSATAGPPKTSPDFLRYSWASSELTNPLPLQPGLHKKLMSFLLPTFKIRHPVSLTPYQSPGSRLEGGASFGSVACQAPAAPHQPLGRVPKTNSPWLNMSHTGTADAAWPSSGPPSACPHSGMPNPPGVGRLDVWLAISMPTHTHLACIISTVCLCHSAFGDNLATASVFNTWPRSPSCHQVLRNGPSTLAQGLHQAPIAHLAQRHRDCHATFTSLDRHTQVPHAVTGVQSTCSYLAQPHLRTTPVIHCTLHLGVSTSLMGQRGHCLRHVYTTLNRRERMTLAEQRKAAYCASSELTRPPPLQLGLLKAHQASSTKFGSLQSSPGLFRCSWASS</sequence>